<evidence type="ECO:0000256" key="1">
    <source>
        <dbReference type="SAM" id="MobiDB-lite"/>
    </source>
</evidence>
<sequence>MGGSILRHRARFSTQLQRTRRSWNQPVSTDVECQSCVRASILVTSSLTLPTTCPLMDGTATLHPTANRDSTTATSTDASLQPPYVSAPSTTTTMTQTTTSFLPETAHSFNHPRSAWDCSHSLRLRFT</sequence>
<reference evidence="2 3" key="2">
    <citation type="journal article" date="2014" name="J. Gen. Appl. Microbiol.">
        <title>The early diverging ascomycetous budding yeast Saitoella complicata has three histone deacetylases belonging to the Clr6, Hos2, and Rpd3 lineages.</title>
        <authorList>
            <person name="Nishida H."/>
            <person name="Matsumoto T."/>
            <person name="Kondo S."/>
            <person name="Hamamoto M."/>
            <person name="Yoshikawa H."/>
        </authorList>
    </citation>
    <scope>NUCLEOTIDE SEQUENCE [LARGE SCALE GENOMIC DNA]</scope>
    <source>
        <strain evidence="2 3">NRRL Y-17804</strain>
    </source>
</reference>
<feature type="compositionally biased region" description="Low complexity" evidence="1">
    <location>
        <begin position="69"/>
        <end position="79"/>
    </location>
</feature>
<comment type="caution">
    <text evidence="2">The sequence shown here is derived from an EMBL/GenBank/DDBJ whole genome shotgun (WGS) entry which is preliminary data.</text>
</comment>
<keyword evidence="3" id="KW-1185">Reference proteome</keyword>
<reference evidence="2 3" key="3">
    <citation type="journal article" date="2015" name="Genome Announc.">
        <title>Draft Genome Sequence of the Archiascomycetous Yeast Saitoella complicata.</title>
        <authorList>
            <person name="Yamauchi K."/>
            <person name="Kondo S."/>
            <person name="Hamamoto M."/>
            <person name="Takahashi Y."/>
            <person name="Ogura Y."/>
            <person name="Hayashi T."/>
            <person name="Nishida H."/>
        </authorList>
    </citation>
    <scope>NUCLEOTIDE SEQUENCE [LARGE SCALE GENOMIC DNA]</scope>
    <source>
        <strain evidence="2 3">NRRL Y-17804</strain>
    </source>
</reference>
<evidence type="ECO:0000313" key="3">
    <source>
        <dbReference type="Proteomes" id="UP000033140"/>
    </source>
</evidence>
<accession>A0A0E9NGG2</accession>
<dbReference type="EMBL" id="BACD03000019">
    <property type="protein sequence ID" value="GAO48962.1"/>
    <property type="molecule type" value="Genomic_DNA"/>
</dbReference>
<proteinExistence type="predicted"/>
<reference evidence="2 3" key="1">
    <citation type="journal article" date="2011" name="J. Gen. Appl. Microbiol.">
        <title>Draft genome sequencing of the enigmatic yeast Saitoella complicata.</title>
        <authorList>
            <person name="Nishida H."/>
            <person name="Hamamoto M."/>
            <person name="Sugiyama J."/>
        </authorList>
    </citation>
    <scope>NUCLEOTIDE SEQUENCE [LARGE SCALE GENOMIC DNA]</scope>
    <source>
        <strain evidence="2 3">NRRL Y-17804</strain>
    </source>
</reference>
<organism evidence="2 3">
    <name type="scientific">Saitoella complicata (strain BCRC 22490 / CBS 7301 / JCM 7358 / NBRC 10748 / NRRL Y-17804)</name>
    <dbReference type="NCBI Taxonomy" id="698492"/>
    <lineage>
        <taxon>Eukaryota</taxon>
        <taxon>Fungi</taxon>
        <taxon>Dikarya</taxon>
        <taxon>Ascomycota</taxon>
        <taxon>Taphrinomycotina</taxon>
        <taxon>Taphrinomycotina incertae sedis</taxon>
        <taxon>Saitoella</taxon>
    </lineage>
</organism>
<name>A0A0E9NGG2_SAICN</name>
<dbReference type="AlphaFoldDB" id="A0A0E9NGG2"/>
<protein>
    <submittedName>
        <fullName evidence="2">Uncharacterized protein</fullName>
    </submittedName>
</protein>
<evidence type="ECO:0000313" key="2">
    <source>
        <dbReference type="EMBL" id="GAO48962.1"/>
    </source>
</evidence>
<gene>
    <name evidence="2" type="ORF">G7K_3123-t1</name>
</gene>
<dbReference type="Proteomes" id="UP000033140">
    <property type="component" value="Unassembled WGS sequence"/>
</dbReference>
<feature type="region of interest" description="Disordered" evidence="1">
    <location>
        <begin position="62"/>
        <end position="92"/>
    </location>
</feature>